<evidence type="ECO:0008006" key="3">
    <source>
        <dbReference type="Google" id="ProtNLM"/>
    </source>
</evidence>
<gene>
    <name evidence="1" type="ORF">PLANPX_3875</name>
</gene>
<dbReference type="InterPro" id="IPR018684">
    <property type="entry name" value="DUF2171"/>
</dbReference>
<dbReference type="AlphaFoldDB" id="A0A5K7XJ67"/>
<organism evidence="1 2">
    <name type="scientific">Lacipirellula parvula</name>
    <dbReference type="NCBI Taxonomy" id="2650471"/>
    <lineage>
        <taxon>Bacteria</taxon>
        <taxon>Pseudomonadati</taxon>
        <taxon>Planctomycetota</taxon>
        <taxon>Planctomycetia</taxon>
        <taxon>Pirellulales</taxon>
        <taxon>Lacipirellulaceae</taxon>
        <taxon>Lacipirellula</taxon>
    </lineage>
</organism>
<dbReference type="Proteomes" id="UP000326837">
    <property type="component" value="Chromosome"/>
</dbReference>
<evidence type="ECO:0000313" key="1">
    <source>
        <dbReference type="EMBL" id="BBO34263.1"/>
    </source>
</evidence>
<reference evidence="2" key="1">
    <citation type="submission" date="2019-10" db="EMBL/GenBank/DDBJ databases">
        <title>Lacipirellula parvula gen. nov., sp. nov., representing a lineage of planctomycetes widespread in freshwater anoxic habitats, and description of the family Lacipirellulaceae.</title>
        <authorList>
            <person name="Dedysh S.N."/>
            <person name="Kulichevskaya I.S."/>
            <person name="Beletsky A.V."/>
            <person name="Rakitin A.L."/>
            <person name="Mardanov A.V."/>
            <person name="Ivanova A.A."/>
            <person name="Saltykova V.X."/>
            <person name="Rijpstra W.I.C."/>
            <person name="Sinninghe Damste J.S."/>
            <person name="Ravin N.V."/>
        </authorList>
    </citation>
    <scope>NUCLEOTIDE SEQUENCE [LARGE SCALE GENOMIC DNA]</scope>
    <source>
        <strain evidence="2">PX69</strain>
    </source>
</reference>
<name>A0A5K7XJ67_9BACT</name>
<dbReference type="EMBL" id="AP021861">
    <property type="protein sequence ID" value="BBO34263.1"/>
    <property type="molecule type" value="Genomic_DNA"/>
</dbReference>
<dbReference type="KEGG" id="lpav:PLANPX_3875"/>
<keyword evidence="2" id="KW-1185">Reference proteome</keyword>
<protein>
    <recommendedName>
        <fullName evidence="3">DUF2171 domain-containing protein</fullName>
    </recommendedName>
</protein>
<sequence>MTRKCTANSSNNACAKSGRYPEDALADLRQICVSLSRPTKRKLRYRTNHLTSPSRLVVALQSPPPRPVSVTRNGMTVAPYVRCGCLHRMQRNRRLTYFKETIMAGTVKNGVADAGNAVANAAKDVSKRIATGAEDAVDFVKEKTGMSGPGEGTDRGVGAITDHMDVIASCGKKMGVVDHVEGGAIKLTKNDSPDGQHHFVPVAWVERVDRHVHLSKNSKETEQNWKLDAASCGCGN</sequence>
<proteinExistence type="predicted"/>
<evidence type="ECO:0000313" key="2">
    <source>
        <dbReference type="Proteomes" id="UP000326837"/>
    </source>
</evidence>
<dbReference type="Pfam" id="PF09939">
    <property type="entry name" value="DUF2171"/>
    <property type="match status" value="1"/>
</dbReference>
<accession>A0A5K7XJ67</accession>